<gene>
    <name evidence="2" type="ORF">HPP92_016751</name>
</gene>
<dbReference type="Proteomes" id="UP000639772">
    <property type="component" value="Unassembled WGS sequence"/>
</dbReference>
<organism evidence="2 3">
    <name type="scientific">Vanilla planifolia</name>
    <name type="common">Vanilla</name>
    <dbReference type="NCBI Taxonomy" id="51239"/>
    <lineage>
        <taxon>Eukaryota</taxon>
        <taxon>Viridiplantae</taxon>
        <taxon>Streptophyta</taxon>
        <taxon>Embryophyta</taxon>
        <taxon>Tracheophyta</taxon>
        <taxon>Spermatophyta</taxon>
        <taxon>Magnoliopsida</taxon>
        <taxon>Liliopsida</taxon>
        <taxon>Asparagales</taxon>
        <taxon>Orchidaceae</taxon>
        <taxon>Vanilloideae</taxon>
        <taxon>Vanilleae</taxon>
        <taxon>Vanilla</taxon>
    </lineage>
</organism>
<dbReference type="OrthoDB" id="1928683at2759"/>
<feature type="transmembrane region" description="Helical" evidence="1">
    <location>
        <begin position="162"/>
        <end position="180"/>
    </location>
</feature>
<keyword evidence="1" id="KW-0812">Transmembrane</keyword>
<protein>
    <submittedName>
        <fullName evidence="2">Uncharacterized protein</fullName>
    </submittedName>
</protein>
<reference evidence="2 3" key="1">
    <citation type="journal article" date="2020" name="Nat. Food">
        <title>A phased Vanilla planifolia genome enables genetic improvement of flavour and production.</title>
        <authorList>
            <person name="Hasing T."/>
            <person name="Tang H."/>
            <person name="Brym M."/>
            <person name="Khazi F."/>
            <person name="Huang T."/>
            <person name="Chambers A.H."/>
        </authorList>
    </citation>
    <scope>NUCLEOTIDE SEQUENCE [LARGE SCALE GENOMIC DNA]</scope>
    <source>
        <tissue evidence="2">Leaf</tissue>
    </source>
</reference>
<keyword evidence="1" id="KW-1133">Transmembrane helix</keyword>
<accession>A0A835QFD7</accession>
<keyword evidence="1" id="KW-0472">Membrane</keyword>
<comment type="caution">
    <text evidence="2">The sequence shown here is derived from an EMBL/GenBank/DDBJ whole genome shotgun (WGS) entry which is preliminary data.</text>
</comment>
<dbReference type="AlphaFoldDB" id="A0A835QFD7"/>
<sequence>MSFLAGRLIAKEGSFFLQESKIAAARLAEKLPASTGEAGAGSAAVFSEESVDVLPEILRHSIPIKANKGSTPEPSLPTSSKWLLKGSSSSPTSAIPTDTLNPLRAYVSLPQVTFGPKRWTLTTEKLSFSASTANELRHDRYTSIDPEKLKALAKGYTQIGKAFAIATMVVFGGGTTLLIYTARRLQIESTDHIRSKGRDLILPQVDMIRERMAPIKSWVDQISKKPHMKREVVVEKSFIKELERRFVNSSK</sequence>
<proteinExistence type="predicted"/>
<evidence type="ECO:0000256" key="1">
    <source>
        <dbReference type="SAM" id="Phobius"/>
    </source>
</evidence>
<evidence type="ECO:0000313" key="3">
    <source>
        <dbReference type="Proteomes" id="UP000639772"/>
    </source>
</evidence>
<dbReference type="EMBL" id="JADCNM010000008">
    <property type="protein sequence ID" value="KAG0472205.1"/>
    <property type="molecule type" value="Genomic_DNA"/>
</dbReference>
<dbReference type="PANTHER" id="PTHR36704">
    <property type="entry name" value="PROTEIN, PUTATIVE-RELATED"/>
    <property type="match status" value="1"/>
</dbReference>
<dbReference type="PANTHER" id="PTHR36704:SF1">
    <property type="entry name" value="OS06G0239700 PROTEIN"/>
    <property type="match status" value="1"/>
</dbReference>
<evidence type="ECO:0000313" key="2">
    <source>
        <dbReference type="EMBL" id="KAG0472205.1"/>
    </source>
</evidence>
<name>A0A835QFD7_VANPL</name>